<dbReference type="Proteomes" id="UP001228019">
    <property type="component" value="Unassembled WGS sequence"/>
</dbReference>
<gene>
    <name evidence="1" type="ORF">Q6A48_03970</name>
</gene>
<dbReference type="RefSeq" id="WP_304552168.1">
    <property type="nucleotide sequence ID" value="NZ_JAUQOP010000003.1"/>
</dbReference>
<evidence type="ECO:0000313" key="2">
    <source>
        <dbReference type="Proteomes" id="UP001228019"/>
    </source>
</evidence>
<organism evidence="1 2">
    <name type="scientific">Pseudomonas citrulli</name>
    <dbReference type="NCBI Taxonomy" id="3064347"/>
    <lineage>
        <taxon>Bacteria</taxon>
        <taxon>Pseudomonadati</taxon>
        <taxon>Pseudomonadota</taxon>
        <taxon>Gammaproteobacteria</taxon>
        <taxon>Pseudomonadales</taxon>
        <taxon>Pseudomonadaceae</taxon>
        <taxon>Pseudomonas</taxon>
    </lineage>
</organism>
<reference evidence="1 2" key="1">
    <citation type="submission" date="2023-07" db="EMBL/GenBank/DDBJ databases">
        <title>Identification of four novel Pseudomonas species associated with bacterial leaf spot of cucurbits.</title>
        <authorList>
            <person name="Fullem K.R."/>
        </authorList>
    </citation>
    <scope>NUCLEOTIDE SEQUENCE [LARGE SCALE GENOMIC DNA]</scope>
    <source>
        <strain evidence="1 2">K18</strain>
    </source>
</reference>
<sequence length="101" mass="11114">MNLNELTERVAAGDIQALELLSLEGGFYLLRAMTGSGPVTLSDARGQPVRLRSSTELRQLLVDLPPVPCTLVQHVVHDEMCGQRDGPIAPLRLPLTLTRQW</sequence>
<dbReference type="EMBL" id="JAUQOP010000003">
    <property type="protein sequence ID" value="MDO7896044.1"/>
    <property type="molecule type" value="Genomic_DNA"/>
</dbReference>
<dbReference type="InterPro" id="IPR045508">
    <property type="entry name" value="DUF6482"/>
</dbReference>
<dbReference type="Pfam" id="PF20090">
    <property type="entry name" value="DUF6482"/>
    <property type="match status" value="1"/>
</dbReference>
<comment type="caution">
    <text evidence="1">The sequence shown here is derived from an EMBL/GenBank/DDBJ whole genome shotgun (WGS) entry which is preliminary data.</text>
</comment>
<name>A0ABT9BU08_9PSED</name>
<accession>A0ABT9BU08</accession>
<protein>
    <submittedName>
        <fullName evidence="1">DUF6482 family protein</fullName>
    </submittedName>
</protein>
<evidence type="ECO:0000313" key="1">
    <source>
        <dbReference type="EMBL" id="MDO7896044.1"/>
    </source>
</evidence>
<proteinExistence type="predicted"/>
<keyword evidence="2" id="KW-1185">Reference proteome</keyword>